<evidence type="ECO:0000313" key="2">
    <source>
        <dbReference type="Proteomes" id="UP001162483"/>
    </source>
</evidence>
<comment type="caution">
    <text evidence="1">The sequence shown here is derived from an EMBL/GenBank/DDBJ whole genome shotgun (WGS) entry which is preliminary data.</text>
</comment>
<keyword evidence="2" id="KW-1185">Reference proteome</keyword>
<dbReference type="Proteomes" id="UP001162483">
    <property type="component" value="Unassembled WGS sequence"/>
</dbReference>
<evidence type="ECO:0000313" key="1">
    <source>
        <dbReference type="EMBL" id="CAI9581056.1"/>
    </source>
</evidence>
<gene>
    <name evidence="1" type="ORF">SPARVUS_LOCUS9392665</name>
</gene>
<proteinExistence type="predicted"/>
<organism evidence="1 2">
    <name type="scientific">Staurois parvus</name>
    <dbReference type="NCBI Taxonomy" id="386267"/>
    <lineage>
        <taxon>Eukaryota</taxon>
        <taxon>Metazoa</taxon>
        <taxon>Chordata</taxon>
        <taxon>Craniata</taxon>
        <taxon>Vertebrata</taxon>
        <taxon>Euteleostomi</taxon>
        <taxon>Amphibia</taxon>
        <taxon>Batrachia</taxon>
        <taxon>Anura</taxon>
        <taxon>Neobatrachia</taxon>
        <taxon>Ranoidea</taxon>
        <taxon>Ranidae</taxon>
        <taxon>Staurois</taxon>
    </lineage>
</organism>
<accession>A0ABN9EBY1</accession>
<dbReference type="EMBL" id="CATNWA010015236">
    <property type="protein sequence ID" value="CAI9581056.1"/>
    <property type="molecule type" value="Genomic_DNA"/>
</dbReference>
<name>A0ABN9EBY1_9NEOB</name>
<protein>
    <submittedName>
        <fullName evidence="1">Uncharacterized protein</fullName>
    </submittedName>
</protein>
<reference evidence="1" key="1">
    <citation type="submission" date="2023-05" db="EMBL/GenBank/DDBJ databases">
        <authorList>
            <person name="Stuckert A."/>
        </authorList>
    </citation>
    <scope>NUCLEOTIDE SEQUENCE</scope>
</reference>
<sequence>MGPGLVGAHEMPLLSCFIGFFGVGKDTGAPWLPIARGPHELSVRP</sequence>